<keyword evidence="8 10" id="KW-0269">Exonuclease</keyword>
<comment type="function">
    <text evidence="10">An RNase that has 5'-3' exonuclease and possibly endonuclease activity. Involved in maturation of rRNA and in some organisms also mRNA maturation and/or decay.</text>
</comment>
<dbReference type="InterPro" id="IPR030854">
    <property type="entry name" value="RNase_J_bac"/>
</dbReference>
<comment type="similarity">
    <text evidence="10">Belongs to the metallo-beta-lactamase superfamily. RNA-metabolizing metallo-beta-lactamase-like family. Bacterial RNase J subfamily.</text>
</comment>
<evidence type="ECO:0000256" key="12">
    <source>
        <dbReference type="PIRSR" id="PIRSR004803-2"/>
    </source>
</evidence>
<keyword evidence="2 10" id="KW-0963">Cytoplasm</keyword>
<gene>
    <name evidence="10" type="primary">rnj</name>
    <name evidence="15" type="ORF">SAMN04488529_102104</name>
</gene>
<evidence type="ECO:0000256" key="1">
    <source>
        <dbReference type="ARBA" id="ARBA00004496"/>
    </source>
</evidence>
<feature type="binding site" evidence="13">
    <location>
        <position position="392"/>
    </location>
    <ligand>
        <name>Zn(2+)</name>
        <dbReference type="ChEBI" id="CHEBI:29105"/>
        <label>1</label>
        <note>catalytic</note>
    </ligand>
</feature>
<dbReference type="GO" id="GO:0006364">
    <property type="term" value="P:rRNA processing"/>
    <property type="evidence" value="ECO:0007669"/>
    <property type="project" value="UniProtKB-UniRule"/>
</dbReference>
<feature type="binding site" evidence="12">
    <location>
        <begin position="234"/>
        <end position="236"/>
    </location>
    <ligand>
        <name>substrate</name>
    </ligand>
</feature>
<reference evidence="15 16" key="1">
    <citation type="submission" date="2016-10" db="EMBL/GenBank/DDBJ databases">
        <authorList>
            <person name="de Groot N.N."/>
        </authorList>
    </citation>
    <scope>NUCLEOTIDE SEQUENCE [LARGE SCALE GENOMIC DNA]</scope>
    <source>
        <strain evidence="15 16">DSM 12272</strain>
    </source>
</reference>
<dbReference type="GO" id="GO:0004521">
    <property type="term" value="F:RNA endonuclease activity"/>
    <property type="evidence" value="ECO:0007669"/>
    <property type="project" value="UniProtKB-UniRule"/>
</dbReference>
<dbReference type="OrthoDB" id="9758375at2"/>
<organism evidence="15 16">
    <name type="scientific">Clostridium gasigenes</name>
    <dbReference type="NCBI Taxonomy" id="94869"/>
    <lineage>
        <taxon>Bacteria</taxon>
        <taxon>Bacillati</taxon>
        <taxon>Bacillota</taxon>
        <taxon>Clostridia</taxon>
        <taxon>Eubacteriales</taxon>
        <taxon>Clostridiaceae</taxon>
        <taxon>Clostridium</taxon>
    </lineage>
</organism>
<dbReference type="Pfam" id="PF07521">
    <property type="entry name" value="RMMBL"/>
    <property type="match status" value="1"/>
</dbReference>
<dbReference type="PANTHER" id="PTHR43694">
    <property type="entry name" value="RIBONUCLEASE J"/>
    <property type="match status" value="1"/>
</dbReference>
<feature type="binding site" evidence="13">
    <location>
        <position position="445"/>
    </location>
    <ligand>
        <name>Ca(2+)</name>
        <dbReference type="ChEBI" id="CHEBI:29108"/>
    </ligand>
</feature>
<feature type="active site" description="Proton donor" evidence="11">
    <location>
        <position position="197"/>
    </location>
</feature>
<dbReference type="GO" id="GO:0008270">
    <property type="term" value="F:zinc ion binding"/>
    <property type="evidence" value="ECO:0007669"/>
    <property type="project" value="InterPro"/>
</dbReference>
<dbReference type="Pfam" id="PF22505">
    <property type="entry name" value="RNase_J_b_CASP"/>
    <property type="match status" value="1"/>
</dbReference>
<feature type="binding site" evidence="13">
    <location>
        <position position="77"/>
    </location>
    <ligand>
        <name>Zn(2+)</name>
        <dbReference type="ChEBI" id="CHEBI:29105"/>
        <label>1</label>
        <note>catalytic</note>
    </ligand>
</feature>
<evidence type="ECO:0000256" key="11">
    <source>
        <dbReference type="PIRSR" id="PIRSR004803-1"/>
    </source>
</evidence>
<feature type="binding site" evidence="13">
    <location>
        <position position="80"/>
    </location>
    <ligand>
        <name>Zn(2+)</name>
        <dbReference type="ChEBI" id="CHEBI:29105"/>
        <label>1</label>
        <note>catalytic</note>
    </ligand>
</feature>
<feature type="binding site" evidence="13">
    <location>
        <position position="143"/>
    </location>
    <ligand>
        <name>Zn(2+)</name>
        <dbReference type="ChEBI" id="CHEBI:29105"/>
        <label>1</label>
        <note>catalytic</note>
    </ligand>
</feature>
<comment type="cofactor">
    <cofactor evidence="13">
        <name>Ca(2+)</name>
        <dbReference type="ChEBI" id="CHEBI:29108"/>
    </cofactor>
    <text evidence="13">Binds 1 Ca(2+) cation per subunit. Seen in 1 crystal structure, it is not clear if it is physiologically important.</text>
</comment>
<comment type="subunit">
    <text evidence="10">Homodimer, may be a subunit of the RNA degradosome.</text>
</comment>
<feature type="binding site" evidence="13">
    <location>
        <position position="52"/>
    </location>
    <ligand>
        <name>Ca(2+)</name>
        <dbReference type="ChEBI" id="CHEBI:29108"/>
    </ligand>
</feature>
<dbReference type="PIRSF" id="PIRSF004803">
    <property type="entry name" value="RnjA"/>
    <property type="match status" value="1"/>
</dbReference>
<evidence type="ECO:0000313" key="16">
    <source>
        <dbReference type="Proteomes" id="UP000198597"/>
    </source>
</evidence>
<evidence type="ECO:0000256" key="13">
    <source>
        <dbReference type="PIRSR" id="PIRSR004803-3"/>
    </source>
</evidence>
<keyword evidence="4 13" id="KW-0479">Metal-binding</keyword>
<keyword evidence="13" id="KW-0106">Calcium</keyword>
<proteinExistence type="inferred from homology"/>
<sequence>MKNINKINNIKIIPLGGLGEIGKNITAIEYGEEIIIIDCGFTFPDSEMYGIDIVIPDVKYLVDNKEKIKGFFITHGHEDHIGALPYVLQQINFPVYGTQLTMALVESKLIEHKMLDICELNVINPNDILQIGDLKVEFIRTNHSIADSCSIAIHTPLGIIFHTGDFKIDFTPIDGKIIDLARYAELGKKGVLLLMADSTNAINPGYTMSEMTVGETLNNLFGKCTGRVIVATFASNIHRLQQIINSSQKYGRKIAFSGRSMERISEIAINLGYLTIPEGTLIDLKDIKLYNNNKITIVTTGSQGEPMAALTRIAASSHRSINIEKDDTVIISATPIPGNQKPVSKVINDLTRKGANVIYKSIEEIHVSGHACQEELKLIHSLLKPKFFMPIHGETKHLIQHGKIAEEMGLNKSNIFIIENGDILNLTKKSARVTGKVHSGKILIDGSGIGDVGNVVLRDRKYLSQDGIITIVVVIDRESQAILSGPDVVTRGFIYVRESEELVKDIRFVANKTIEKCINSDITQWSQIKRNMRNDISFFIYGKTKRNPMIIPIIMEV</sequence>
<protein>
    <recommendedName>
        <fullName evidence="10">Ribonuclease J</fullName>
        <shortName evidence="10">RNase J</shortName>
        <ecNumber evidence="10">3.1.-.-</ecNumber>
    </recommendedName>
</protein>
<evidence type="ECO:0000256" key="7">
    <source>
        <dbReference type="ARBA" id="ARBA00022833"/>
    </source>
</evidence>
<dbReference type="Gene3D" id="3.10.20.580">
    <property type="match status" value="1"/>
</dbReference>
<dbReference type="InterPro" id="IPR011108">
    <property type="entry name" value="RMMBL"/>
</dbReference>
<evidence type="ECO:0000313" key="15">
    <source>
        <dbReference type="EMBL" id="SDP09492.1"/>
    </source>
</evidence>
<dbReference type="GeneID" id="65309681"/>
<dbReference type="InterPro" id="IPR041636">
    <property type="entry name" value="RNase_J_C"/>
</dbReference>
<dbReference type="SMART" id="SM00849">
    <property type="entry name" value="Lactamase_B"/>
    <property type="match status" value="1"/>
</dbReference>
<evidence type="ECO:0000256" key="8">
    <source>
        <dbReference type="ARBA" id="ARBA00022839"/>
    </source>
</evidence>
<dbReference type="InterPro" id="IPR001279">
    <property type="entry name" value="Metallo-B-lactamas"/>
</dbReference>
<evidence type="ECO:0000256" key="4">
    <source>
        <dbReference type="ARBA" id="ARBA00022723"/>
    </source>
</evidence>
<dbReference type="Pfam" id="PF17770">
    <property type="entry name" value="RNase_J_C"/>
    <property type="match status" value="1"/>
</dbReference>
<keyword evidence="5 10" id="KW-0255">Endonuclease</keyword>
<dbReference type="InterPro" id="IPR036866">
    <property type="entry name" value="RibonucZ/Hydroxyglut_hydro"/>
</dbReference>
<comment type="subcellular location">
    <subcellularLocation>
        <location evidence="1 10">Cytoplasm</location>
    </subcellularLocation>
</comment>
<feature type="binding site" evidence="10 12">
    <location>
        <begin position="366"/>
        <end position="370"/>
    </location>
    <ligand>
        <name>substrate</name>
    </ligand>
</feature>
<dbReference type="Gene3D" id="3.60.15.10">
    <property type="entry name" value="Ribonuclease Z/Hydroxyacylglutathione hydrolase-like"/>
    <property type="match status" value="1"/>
</dbReference>
<dbReference type="InterPro" id="IPR004613">
    <property type="entry name" value="RNase_J"/>
</dbReference>
<dbReference type="Gene3D" id="3.40.50.10710">
    <property type="entry name" value="Metallo-hydrolase/oxidoreductase"/>
    <property type="match status" value="1"/>
</dbReference>
<dbReference type="InterPro" id="IPR042173">
    <property type="entry name" value="RNase_J_2"/>
</dbReference>
<keyword evidence="16" id="KW-1185">Reference proteome</keyword>
<feature type="active site" description="Proton acceptor" evidence="11">
    <location>
        <position position="370"/>
    </location>
</feature>
<dbReference type="CDD" id="cd07714">
    <property type="entry name" value="RNaseJ_MBL-fold"/>
    <property type="match status" value="1"/>
</dbReference>
<dbReference type="GO" id="GO:0003723">
    <property type="term" value="F:RNA binding"/>
    <property type="evidence" value="ECO:0007669"/>
    <property type="project" value="UniProtKB-UniRule"/>
</dbReference>
<dbReference type="AlphaFoldDB" id="A0A1H0PWF8"/>
<keyword evidence="6 10" id="KW-0378">Hydrolase</keyword>
<keyword evidence="7 13" id="KW-0862">Zinc</keyword>
<keyword evidence="3 10" id="KW-0540">Nuclease</keyword>
<keyword evidence="9 10" id="KW-0694">RNA-binding</keyword>
<evidence type="ECO:0000259" key="14">
    <source>
        <dbReference type="SMART" id="SM00849"/>
    </source>
</evidence>
<dbReference type="Pfam" id="PF00753">
    <property type="entry name" value="Lactamase_B"/>
    <property type="match status" value="1"/>
</dbReference>
<evidence type="ECO:0000256" key="9">
    <source>
        <dbReference type="ARBA" id="ARBA00022884"/>
    </source>
</evidence>
<dbReference type="GO" id="GO:0004534">
    <property type="term" value="F:5'-3' RNA exonuclease activity"/>
    <property type="evidence" value="ECO:0007669"/>
    <property type="project" value="UniProtKB-UniRule"/>
</dbReference>
<name>A0A1H0PWF8_9CLOT</name>
<comment type="cofactor">
    <cofactor evidence="13">
        <name>Zn(2+)</name>
        <dbReference type="ChEBI" id="CHEBI:29105"/>
    </cofactor>
    <text evidence="13">Binds 2 Zn(2+) ions per subunit. It is not clear if Zn(2+) or Mg(2+) is physiologically important.</text>
</comment>
<feature type="binding site" evidence="13">
    <location>
        <position position="165"/>
    </location>
    <ligand>
        <name>Zn(2+)</name>
        <dbReference type="ChEBI" id="CHEBI:29105"/>
        <label>1</label>
        <note>catalytic</note>
    </ligand>
</feature>
<evidence type="ECO:0000256" key="6">
    <source>
        <dbReference type="ARBA" id="ARBA00022801"/>
    </source>
</evidence>
<dbReference type="NCBIfam" id="TIGR00649">
    <property type="entry name" value="MG423"/>
    <property type="match status" value="1"/>
</dbReference>
<dbReference type="HAMAP" id="MF_01491">
    <property type="entry name" value="RNase_J_bact"/>
    <property type="match status" value="1"/>
</dbReference>
<keyword evidence="10" id="KW-0698">rRNA processing</keyword>
<dbReference type="InterPro" id="IPR055132">
    <property type="entry name" value="RNase_J_b_CASP"/>
</dbReference>
<evidence type="ECO:0000256" key="10">
    <source>
        <dbReference type="HAMAP-Rule" id="MF_01491"/>
    </source>
</evidence>
<dbReference type="RefSeq" id="WP_089966756.1">
    <property type="nucleotide sequence ID" value="NZ_CP071376.1"/>
</dbReference>
<dbReference type="EMBL" id="FNJM01000002">
    <property type="protein sequence ID" value="SDP09492.1"/>
    <property type="molecule type" value="Genomic_DNA"/>
</dbReference>
<feature type="binding site" evidence="13">
    <location>
        <position position="50"/>
    </location>
    <ligand>
        <name>Ca(2+)</name>
        <dbReference type="ChEBI" id="CHEBI:29108"/>
    </ligand>
</feature>
<feature type="binding site" evidence="13">
    <location>
        <position position="75"/>
    </location>
    <ligand>
        <name>Zn(2+)</name>
        <dbReference type="ChEBI" id="CHEBI:29105"/>
        <label>1</label>
        <note>catalytic</note>
    </ligand>
</feature>
<accession>A0A1H0PWF8</accession>
<dbReference type="SUPFAM" id="SSF56281">
    <property type="entry name" value="Metallo-hydrolase/oxidoreductase"/>
    <property type="match status" value="1"/>
</dbReference>
<feature type="binding site" evidence="13">
    <location>
        <position position="79"/>
    </location>
    <ligand>
        <name>Zn(2+)</name>
        <dbReference type="ChEBI" id="CHEBI:29105"/>
        <label>2</label>
        <note>catalytic</note>
    </ligand>
</feature>
<dbReference type="STRING" id="94869.SAMN04488529_102104"/>
<dbReference type="FunFam" id="3.10.20.580:FF:000001">
    <property type="entry name" value="Ribonuclease J"/>
    <property type="match status" value="1"/>
</dbReference>
<feature type="domain" description="Metallo-beta-lactamase" evidence="14">
    <location>
        <begin position="22"/>
        <end position="217"/>
    </location>
</feature>
<dbReference type="PANTHER" id="PTHR43694:SF1">
    <property type="entry name" value="RIBONUCLEASE J"/>
    <property type="match status" value="1"/>
</dbReference>
<dbReference type="Proteomes" id="UP000198597">
    <property type="component" value="Unassembled WGS sequence"/>
</dbReference>
<evidence type="ECO:0000256" key="3">
    <source>
        <dbReference type="ARBA" id="ARBA00022722"/>
    </source>
</evidence>
<evidence type="ECO:0000256" key="5">
    <source>
        <dbReference type="ARBA" id="ARBA00022759"/>
    </source>
</evidence>
<evidence type="ECO:0000256" key="2">
    <source>
        <dbReference type="ARBA" id="ARBA00022490"/>
    </source>
</evidence>
<dbReference type="EC" id="3.1.-.-" evidence="10"/>
<dbReference type="GO" id="GO:0005737">
    <property type="term" value="C:cytoplasm"/>
    <property type="evidence" value="ECO:0007669"/>
    <property type="project" value="UniProtKB-SubCell"/>
</dbReference>